<sequence>MIRAPTPPGSAGNGVPGAAVSSGDGPEYGQYHLPHERPYLLTELLRTIQRNDLVKKFNLSDGEPTTTSLISPYRKFLYKMAEELTEEDSNSVKFLLNDKLPKRKLEENTSLLEVFLRMEQMDLLAEDNLDKLEKIIQHVCPRLRLHITQFKAQQESSFTTLGLSTEASSSAGYLCRDTLGLDSQGNRTFPEGHHQTSTKSRALGTYSMTQAKRGICVIINNFLFPLPSLKNREGTKVDEQCLSDVFKWLGFDVEVHPDCTSEKMLSVLGELGRRDHRQMDCVVCCVLSHGLEGRVYGVDSHTVEIRDLKEPLNALNCPTLAEKPKLFFIQACQGKKEQNAVYIEADGNEPSLVCDARKESIPAEADFLMSMATVPSFASFRDTKRGTWFIQSLCKNLVELVPRGLDLLSILTKVNDDVSLQTKHEGEKKQMPQQASTLRKNVVFPVPETPSPRLPSV</sequence>
<dbReference type="Proteomes" id="UP001153269">
    <property type="component" value="Unassembled WGS sequence"/>
</dbReference>
<keyword evidence="8" id="KW-0677">Repeat</keyword>
<dbReference type="PANTHER" id="PTHR48169">
    <property type="entry name" value="DED DOMAIN-CONTAINING PROTEIN"/>
    <property type="match status" value="1"/>
</dbReference>
<dbReference type="Gene3D" id="1.10.533.10">
    <property type="entry name" value="Death Domain, Fas"/>
    <property type="match status" value="1"/>
</dbReference>
<comment type="subcellular location">
    <subcellularLocation>
        <location evidence="2">Cytoplasm</location>
    </subcellularLocation>
    <subcellularLocation>
        <location evidence="1">Nucleus</location>
    </subcellularLocation>
</comment>
<dbReference type="CDD" id="cd08334">
    <property type="entry name" value="DED_Caspase_8_10_r2"/>
    <property type="match status" value="1"/>
</dbReference>
<evidence type="ECO:0000313" key="21">
    <source>
        <dbReference type="EMBL" id="CAB1417312.1"/>
    </source>
</evidence>
<dbReference type="InterPro" id="IPR001875">
    <property type="entry name" value="DED_dom"/>
</dbReference>
<dbReference type="GO" id="GO:0005634">
    <property type="term" value="C:nucleus"/>
    <property type="evidence" value="ECO:0007669"/>
    <property type="project" value="UniProtKB-SubCell"/>
</dbReference>
<evidence type="ECO:0000256" key="12">
    <source>
        <dbReference type="ARBA" id="ARBA00023242"/>
    </source>
</evidence>
<feature type="domain" description="Caspase family p10" evidence="19">
    <location>
        <begin position="357"/>
        <end position="444"/>
    </location>
</feature>
<dbReference type="PROSITE" id="PS50168">
    <property type="entry name" value="DED"/>
    <property type="match status" value="1"/>
</dbReference>
<keyword evidence="9" id="KW-0378">Hydrolase</keyword>
<name>A0A9N7TR35_PLEPL</name>
<dbReference type="Pfam" id="PF00656">
    <property type="entry name" value="Peptidase_C14"/>
    <property type="match status" value="1"/>
</dbReference>
<evidence type="ECO:0000256" key="11">
    <source>
        <dbReference type="ARBA" id="ARBA00023145"/>
    </source>
</evidence>
<dbReference type="GO" id="GO:0006915">
    <property type="term" value="P:apoptotic process"/>
    <property type="evidence" value="ECO:0007669"/>
    <property type="project" value="UniProtKB-KW"/>
</dbReference>
<dbReference type="FunFam" id="1.10.533.10:FF:000016">
    <property type="entry name" value="CASP8 and FADD-like apoptosis regulator"/>
    <property type="match status" value="1"/>
</dbReference>
<dbReference type="Gene3D" id="3.40.50.1460">
    <property type="match status" value="1"/>
</dbReference>
<dbReference type="SUPFAM" id="SSF52129">
    <property type="entry name" value="Caspase-like"/>
    <property type="match status" value="1"/>
</dbReference>
<comment type="caution">
    <text evidence="21">The sequence shown here is derived from an EMBL/GenBank/DDBJ whole genome shotgun (WGS) entry which is preliminary data.</text>
</comment>
<evidence type="ECO:0000256" key="2">
    <source>
        <dbReference type="ARBA" id="ARBA00004496"/>
    </source>
</evidence>
<dbReference type="PANTHER" id="PTHR48169:SF7">
    <property type="entry name" value="CASPASE 10"/>
    <property type="match status" value="1"/>
</dbReference>
<dbReference type="PROSITE" id="PS50207">
    <property type="entry name" value="CASPASE_P10"/>
    <property type="match status" value="1"/>
</dbReference>
<dbReference type="GO" id="GO:0051604">
    <property type="term" value="P:protein maturation"/>
    <property type="evidence" value="ECO:0007669"/>
    <property type="project" value="UniProtKB-ARBA"/>
</dbReference>
<dbReference type="GO" id="GO:0032991">
    <property type="term" value="C:protein-containing complex"/>
    <property type="evidence" value="ECO:0007669"/>
    <property type="project" value="UniProtKB-ARBA"/>
</dbReference>
<organism evidence="21 22">
    <name type="scientific">Pleuronectes platessa</name>
    <name type="common">European plaice</name>
    <dbReference type="NCBI Taxonomy" id="8262"/>
    <lineage>
        <taxon>Eukaryota</taxon>
        <taxon>Metazoa</taxon>
        <taxon>Chordata</taxon>
        <taxon>Craniata</taxon>
        <taxon>Vertebrata</taxon>
        <taxon>Euteleostomi</taxon>
        <taxon>Actinopterygii</taxon>
        <taxon>Neopterygii</taxon>
        <taxon>Teleostei</taxon>
        <taxon>Neoteleostei</taxon>
        <taxon>Acanthomorphata</taxon>
        <taxon>Carangaria</taxon>
        <taxon>Pleuronectiformes</taxon>
        <taxon>Pleuronectoidei</taxon>
        <taxon>Pleuronectidae</taxon>
        <taxon>Pleuronectes</taxon>
    </lineage>
</organism>
<dbReference type="GO" id="GO:0005886">
    <property type="term" value="C:plasma membrane"/>
    <property type="evidence" value="ECO:0007669"/>
    <property type="project" value="UniProtKB-ARBA"/>
</dbReference>
<dbReference type="SUPFAM" id="SSF47986">
    <property type="entry name" value="DEATH domain"/>
    <property type="match status" value="1"/>
</dbReference>
<dbReference type="InterPro" id="IPR033139">
    <property type="entry name" value="Caspase_cys_AS"/>
</dbReference>
<evidence type="ECO:0000256" key="9">
    <source>
        <dbReference type="ARBA" id="ARBA00022801"/>
    </source>
</evidence>
<accession>A0A9N7TR35</accession>
<dbReference type="PRINTS" id="PR00376">
    <property type="entry name" value="IL1BCENZYME"/>
</dbReference>
<evidence type="ECO:0000256" key="13">
    <source>
        <dbReference type="ARBA" id="ARBA00051626"/>
    </source>
</evidence>
<feature type="domain" description="DED" evidence="18">
    <location>
        <begin position="72"/>
        <end position="139"/>
    </location>
</feature>
<evidence type="ECO:0000256" key="16">
    <source>
        <dbReference type="RuleBase" id="RU003971"/>
    </source>
</evidence>
<feature type="domain" description="Caspase family p20" evidence="20">
    <location>
        <begin position="212"/>
        <end position="336"/>
    </location>
</feature>
<dbReference type="EC" id="3.4.22.61" evidence="14"/>
<keyword evidence="12" id="KW-0539">Nucleus</keyword>
<protein>
    <recommendedName>
        <fullName evidence="15">Caspase-8</fullName>
        <ecNumber evidence="14">3.4.22.61</ecNumber>
    </recommendedName>
</protein>
<keyword evidence="4" id="KW-0963">Cytoplasm</keyword>
<dbReference type="InterPro" id="IPR002138">
    <property type="entry name" value="Pept_C14_p10"/>
</dbReference>
<dbReference type="CDD" id="cd00032">
    <property type="entry name" value="CASc"/>
    <property type="match status" value="1"/>
</dbReference>
<evidence type="ECO:0000256" key="7">
    <source>
        <dbReference type="ARBA" id="ARBA00022703"/>
    </source>
</evidence>
<evidence type="ECO:0000256" key="5">
    <source>
        <dbReference type="ARBA" id="ARBA00022553"/>
    </source>
</evidence>
<keyword evidence="11" id="KW-0865">Zymogen</keyword>
<feature type="region of interest" description="Disordered" evidence="17">
    <location>
        <begin position="1"/>
        <end position="32"/>
    </location>
</feature>
<evidence type="ECO:0000313" key="22">
    <source>
        <dbReference type="Proteomes" id="UP001153269"/>
    </source>
</evidence>
<dbReference type="Pfam" id="PF01335">
    <property type="entry name" value="DED"/>
    <property type="match status" value="1"/>
</dbReference>
<dbReference type="GO" id="GO:0004197">
    <property type="term" value="F:cysteine-type endopeptidase activity"/>
    <property type="evidence" value="ECO:0007669"/>
    <property type="project" value="InterPro"/>
</dbReference>
<evidence type="ECO:0000256" key="14">
    <source>
        <dbReference type="ARBA" id="ARBA00066479"/>
    </source>
</evidence>
<dbReference type="PROSITE" id="PS01121">
    <property type="entry name" value="CASPASE_HIS"/>
    <property type="match status" value="1"/>
</dbReference>
<evidence type="ECO:0000256" key="8">
    <source>
        <dbReference type="ARBA" id="ARBA00022737"/>
    </source>
</evidence>
<evidence type="ECO:0000259" key="20">
    <source>
        <dbReference type="PROSITE" id="PS50208"/>
    </source>
</evidence>
<dbReference type="InterPro" id="IPR001309">
    <property type="entry name" value="Pept_C14_p20"/>
</dbReference>
<comment type="similarity">
    <text evidence="3 16">Belongs to the peptidase C14A family.</text>
</comment>
<evidence type="ECO:0000256" key="17">
    <source>
        <dbReference type="SAM" id="MobiDB-lite"/>
    </source>
</evidence>
<dbReference type="AlphaFoldDB" id="A0A9N7TR35"/>
<evidence type="ECO:0000256" key="4">
    <source>
        <dbReference type="ARBA" id="ARBA00022490"/>
    </source>
</evidence>
<dbReference type="GO" id="GO:0043065">
    <property type="term" value="P:positive regulation of apoptotic process"/>
    <property type="evidence" value="ECO:0007669"/>
    <property type="project" value="UniProtKB-ARBA"/>
</dbReference>
<dbReference type="InterPro" id="IPR016129">
    <property type="entry name" value="Caspase_his_AS"/>
</dbReference>
<dbReference type="GO" id="GO:0005737">
    <property type="term" value="C:cytoplasm"/>
    <property type="evidence" value="ECO:0007669"/>
    <property type="project" value="UniProtKB-SubCell"/>
</dbReference>
<evidence type="ECO:0000256" key="1">
    <source>
        <dbReference type="ARBA" id="ARBA00004123"/>
    </source>
</evidence>
<proteinExistence type="inferred from homology"/>
<keyword evidence="5" id="KW-0597">Phosphoprotein</keyword>
<evidence type="ECO:0000259" key="18">
    <source>
        <dbReference type="PROSITE" id="PS50168"/>
    </source>
</evidence>
<dbReference type="FunFam" id="3.40.50.1460:FF:000008">
    <property type="entry name" value="caspase-8 isoform X1"/>
    <property type="match status" value="1"/>
</dbReference>
<dbReference type="SMART" id="SM00031">
    <property type="entry name" value="DED"/>
    <property type="match status" value="1"/>
</dbReference>
<gene>
    <name evidence="21" type="ORF">PLEPLA_LOCUS5114</name>
</gene>
<evidence type="ECO:0000256" key="6">
    <source>
        <dbReference type="ARBA" id="ARBA00022670"/>
    </source>
</evidence>
<keyword evidence="6" id="KW-0645">Protease</keyword>
<dbReference type="SMART" id="SM00115">
    <property type="entry name" value="CASc"/>
    <property type="match status" value="1"/>
</dbReference>
<comment type="catalytic activity">
    <reaction evidence="13">
        <text>Strict requirement for Asp at position P1 and has a preferred cleavage sequence of (Leu/Asp/Val)-Glu-Thr-Asp-|-(Gly/Ser/Ala).</text>
        <dbReference type="EC" id="3.4.22.61"/>
    </reaction>
</comment>
<reference evidence="21" key="1">
    <citation type="submission" date="2020-03" db="EMBL/GenBank/DDBJ databases">
        <authorList>
            <person name="Weist P."/>
        </authorList>
    </citation>
    <scope>NUCLEOTIDE SEQUENCE</scope>
</reference>
<dbReference type="InterPro" id="IPR015917">
    <property type="entry name" value="Pept_C14A"/>
</dbReference>
<evidence type="ECO:0000259" key="19">
    <source>
        <dbReference type="PROSITE" id="PS50207"/>
    </source>
</evidence>
<dbReference type="InterPro" id="IPR011600">
    <property type="entry name" value="Pept_C14_caspase"/>
</dbReference>
<dbReference type="InterPro" id="IPR011029">
    <property type="entry name" value="DEATH-like_dom_sf"/>
</dbReference>
<dbReference type="PROSITE" id="PS01122">
    <property type="entry name" value="CASPASE_CYS"/>
    <property type="match status" value="1"/>
</dbReference>
<evidence type="ECO:0000256" key="15">
    <source>
        <dbReference type="ARBA" id="ARBA00068172"/>
    </source>
</evidence>
<dbReference type="EMBL" id="CADEAL010000258">
    <property type="protein sequence ID" value="CAB1417312.1"/>
    <property type="molecule type" value="Genomic_DNA"/>
</dbReference>
<evidence type="ECO:0000256" key="3">
    <source>
        <dbReference type="ARBA" id="ARBA00010134"/>
    </source>
</evidence>
<keyword evidence="10" id="KW-0788">Thiol protease</keyword>
<dbReference type="InterPro" id="IPR029030">
    <property type="entry name" value="Caspase-like_dom_sf"/>
</dbReference>
<keyword evidence="7" id="KW-0053">Apoptosis</keyword>
<evidence type="ECO:0000256" key="10">
    <source>
        <dbReference type="ARBA" id="ARBA00022807"/>
    </source>
</evidence>
<keyword evidence="22" id="KW-1185">Reference proteome</keyword>
<dbReference type="GO" id="GO:0006508">
    <property type="term" value="P:proteolysis"/>
    <property type="evidence" value="ECO:0007669"/>
    <property type="project" value="UniProtKB-KW"/>
</dbReference>
<dbReference type="PROSITE" id="PS50208">
    <property type="entry name" value="CASPASE_P20"/>
    <property type="match status" value="1"/>
</dbReference>